<evidence type="ECO:0000313" key="13">
    <source>
        <dbReference type="Proteomes" id="UP001310248"/>
    </source>
</evidence>
<feature type="binding site" evidence="9">
    <location>
        <position position="268"/>
    </location>
    <ligand>
        <name>Mg(2+)</name>
        <dbReference type="ChEBI" id="CHEBI:18420"/>
        <label>1</label>
    </ligand>
</feature>
<dbReference type="InterPro" id="IPR001998">
    <property type="entry name" value="Xylose_isomerase"/>
</dbReference>
<dbReference type="PRINTS" id="PR00688">
    <property type="entry name" value="XYLOSISMRASE"/>
</dbReference>
<comment type="catalytic activity">
    <reaction evidence="8 9 10">
        <text>alpha-D-xylose = alpha-D-xylulofuranose</text>
        <dbReference type="Rhea" id="RHEA:22816"/>
        <dbReference type="ChEBI" id="CHEBI:28518"/>
        <dbReference type="ChEBI" id="CHEBI:188998"/>
        <dbReference type="EC" id="5.3.1.5"/>
    </reaction>
</comment>
<accession>A0ABU7G5M5</accession>
<feature type="binding site" evidence="9">
    <location>
        <position position="268"/>
    </location>
    <ligand>
        <name>Mg(2+)</name>
        <dbReference type="ChEBI" id="CHEBI:18420"/>
        <label>2</label>
    </ligand>
</feature>
<evidence type="ECO:0000313" key="12">
    <source>
        <dbReference type="EMBL" id="MEE1674703.1"/>
    </source>
</evidence>
<organism evidence="12 13">
    <name type="scientific">Agarivorans aestuarii</name>
    <dbReference type="NCBI Taxonomy" id="1563703"/>
    <lineage>
        <taxon>Bacteria</taxon>
        <taxon>Pseudomonadati</taxon>
        <taxon>Pseudomonadota</taxon>
        <taxon>Gammaproteobacteria</taxon>
        <taxon>Alteromonadales</taxon>
        <taxon>Alteromonadaceae</taxon>
        <taxon>Agarivorans</taxon>
    </lineage>
</organism>
<evidence type="ECO:0000256" key="7">
    <source>
        <dbReference type="ARBA" id="ARBA00023277"/>
    </source>
</evidence>
<feature type="active site" evidence="9">
    <location>
        <position position="101"/>
    </location>
</feature>
<reference evidence="13" key="1">
    <citation type="submission" date="2023-07" db="EMBL/GenBank/DDBJ databases">
        <title>Draft genome sequence of Agarivorans aestuarii strain ZMCS4, a CAZymes producing bacteria isolated from the marine brown algae Clodostephus spongiosus.</title>
        <authorList>
            <person name="Lorente B."/>
            <person name="Cabral C."/>
            <person name="Frias J."/>
            <person name="Faria J."/>
            <person name="Toubarro D."/>
        </authorList>
    </citation>
    <scope>NUCLEOTIDE SEQUENCE [LARGE SCALE GENOMIC DNA]</scope>
    <source>
        <strain evidence="13">ZMCS4</strain>
    </source>
</reference>
<evidence type="ECO:0000256" key="3">
    <source>
        <dbReference type="ARBA" id="ARBA00011958"/>
    </source>
</evidence>
<evidence type="ECO:0000256" key="8">
    <source>
        <dbReference type="ARBA" id="ARBA00033659"/>
    </source>
</evidence>
<protein>
    <recommendedName>
        <fullName evidence="3 9">Xylose isomerase</fullName>
        <ecNumber evidence="3 9">5.3.1.5</ecNumber>
    </recommendedName>
</protein>
<proteinExistence type="inferred from homology"/>
<comment type="cofactor">
    <cofactor evidence="9">
        <name>Mg(2+)</name>
        <dbReference type="ChEBI" id="CHEBI:18420"/>
    </cofactor>
    <text evidence="9">Binds 2 magnesium ions per subunit.</text>
</comment>
<evidence type="ECO:0000256" key="2">
    <source>
        <dbReference type="ARBA" id="ARBA00011881"/>
    </source>
</evidence>
<keyword evidence="13" id="KW-1185">Reference proteome</keyword>
<dbReference type="InterPro" id="IPR036237">
    <property type="entry name" value="Xyl_isomerase-like_sf"/>
</dbReference>
<keyword evidence="6 9" id="KW-0413">Isomerase</keyword>
<dbReference type="InterPro" id="IPR013452">
    <property type="entry name" value="Xylose_isom_bac"/>
</dbReference>
<dbReference type="PANTHER" id="PTHR48408">
    <property type="match status" value="1"/>
</dbReference>
<evidence type="ECO:0000256" key="6">
    <source>
        <dbReference type="ARBA" id="ARBA00023235"/>
    </source>
</evidence>
<feature type="binding site" evidence="9">
    <location>
        <position position="339"/>
    </location>
    <ligand>
        <name>Mg(2+)</name>
        <dbReference type="ChEBI" id="CHEBI:18420"/>
        <label>1</label>
    </ligand>
</feature>
<reference evidence="12 13" key="2">
    <citation type="submission" date="2023-12" db="EMBL/GenBank/DDBJ databases">
        <authorList>
            <consortium name="Cladostephus spongiosus"/>
            <person name="Lorente B."/>
            <person name="Cabral C."/>
            <person name="Frias J."/>
            <person name="Faria J."/>
            <person name="Toubarro D."/>
        </authorList>
    </citation>
    <scope>NUCLEOTIDE SEQUENCE [LARGE SCALE GENOMIC DNA]</scope>
    <source>
        <strain evidence="12 13">ZMCS4</strain>
    </source>
</reference>
<comment type="caution">
    <text evidence="12">The sequence shown here is derived from an EMBL/GenBank/DDBJ whole genome shotgun (WGS) entry which is preliminary data.</text>
</comment>
<dbReference type="GO" id="GO:0009045">
    <property type="term" value="F:xylose isomerase activity"/>
    <property type="evidence" value="ECO:0007669"/>
    <property type="project" value="UniProtKB-EC"/>
</dbReference>
<keyword evidence="9" id="KW-0963">Cytoplasm</keyword>
<keyword evidence="5 9" id="KW-0479">Metal-binding</keyword>
<feature type="binding site" evidence="9">
    <location>
        <position position="232"/>
    </location>
    <ligand>
        <name>Mg(2+)</name>
        <dbReference type="ChEBI" id="CHEBI:18420"/>
        <label>1</label>
    </ligand>
</feature>
<evidence type="ECO:0000256" key="9">
    <source>
        <dbReference type="HAMAP-Rule" id="MF_00455"/>
    </source>
</evidence>
<feature type="binding site" evidence="9">
    <location>
        <position position="296"/>
    </location>
    <ligand>
        <name>Mg(2+)</name>
        <dbReference type="ChEBI" id="CHEBI:18420"/>
        <label>1</label>
    </ligand>
</feature>
<name>A0ABU7G5M5_9ALTE</name>
<dbReference type="EMBL" id="JAYDYW010000009">
    <property type="protein sequence ID" value="MEE1674703.1"/>
    <property type="molecule type" value="Genomic_DNA"/>
</dbReference>
<sequence>MAQYFDQFEKIAYEGPESTNPLAFRHYDAKKVIMGKTMEEHLRFGACYWHNFCWDGFDIFGAGTFDRPWQKPGNALEMAKMKADVAFDFFSKVGTPYYSFHDVDVAPAGNSIKEYSENMKVMMDVLAQKQDETGMKLLWGTANAFSNARYMSGAGSNPNPEVFAYAASQIFTAMNATKMLGGENYVLWGGREGYETLLNTDLRQEREQLGRLFQMVVEHKHKIGFTGTILIEPKPAEPTKHQYDYDTATVYGFLKQFGLEDEVKVNIEVNHATLAGHSFHHEIATAISLGLFGSIDANRGDAQLGWDTDQFPNSVEEWTPVMYDILRNGGFKTGGLMFDTKLRRQSIDPADFFHGHIGGMDTCALALEKAASLIESQEISSIVADRYAGWSGDLGKAIMTGDYSLESLATQAIGDNIDPKHVSGRQEELENIVNKHIFSK</sequence>
<feature type="binding site" evidence="9">
    <location>
        <position position="271"/>
    </location>
    <ligand>
        <name>Mg(2+)</name>
        <dbReference type="ChEBI" id="CHEBI:18420"/>
        <label>2</label>
    </ligand>
</feature>
<comment type="subcellular location">
    <subcellularLocation>
        <location evidence="9 11">Cytoplasm</location>
    </subcellularLocation>
</comment>
<feature type="active site" evidence="9">
    <location>
        <position position="104"/>
    </location>
</feature>
<dbReference type="SUPFAM" id="SSF51658">
    <property type="entry name" value="Xylose isomerase-like"/>
    <property type="match status" value="1"/>
</dbReference>
<evidence type="ECO:0000256" key="1">
    <source>
        <dbReference type="ARBA" id="ARBA00005765"/>
    </source>
</evidence>
<keyword evidence="9" id="KW-0460">Magnesium</keyword>
<dbReference type="NCBIfam" id="NF003998">
    <property type="entry name" value="PRK05474.1"/>
    <property type="match status" value="1"/>
</dbReference>
<evidence type="ECO:0000256" key="11">
    <source>
        <dbReference type="RuleBase" id="RU000610"/>
    </source>
</evidence>
<dbReference type="RefSeq" id="WP_163133414.1">
    <property type="nucleotide sequence ID" value="NZ_JAYDYW010000009.1"/>
</dbReference>
<dbReference type="Proteomes" id="UP001310248">
    <property type="component" value="Unassembled WGS sequence"/>
</dbReference>
<comment type="similarity">
    <text evidence="1 9 10">Belongs to the xylose isomerase family.</text>
</comment>
<evidence type="ECO:0000256" key="5">
    <source>
        <dbReference type="ARBA" id="ARBA00022723"/>
    </source>
</evidence>
<dbReference type="Gene3D" id="3.20.20.150">
    <property type="entry name" value="Divalent-metal-dependent TIM barrel enzymes"/>
    <property type="match status" value="1"/>
</dbReference>
<gene>
    <name evidence="9 12" type="primary">xylA</name>
    <name evidence="12" type="ORF">SNR37_004147</name>
</gene>
<feature type="binding site" evidence="9">
    <location>
        <position position="307"/>
    </location>
    <ligand>
        <name>Mg(2+)</name>
        <dbReference type="ChEBI" id="CHEBI:18420"/>
        <label>2</label>
    </ligand>
</feature>
<evidence type="ECO:0000256" key="10">
    <source>
        <dbReference type="RuleBase" id="RU000609"/>
    </source>
</evidence>
<dbReference type="HAMAP" id="MF_00455">
    <property type="entry name" value="Xylose_isom_A"/>
    <property type="match status" value="1"/>
</dbReference>
<dbReference type="PANTHER" id="PTHR48408:SF1">
    <property type="entry name" value="XYLOSE ISOMERASE"/>
    <property type="match status" value="1"/>
</dbReference>
<comment type="subunit">
    <text evidence="2 9 11">Homotetramer.</text>
</comment>
<feature type="binding site" evidence="9">
    <location>
        <position position="309"/>
    </location>
    <ligand>
        <name>Mg(2+)</name>
        <dbReference type="ChEBI" id="CHEBI:18420"/>
        <label>2</label>
    </ligand>
</feature>
<dbReference type="EC" id="5.3.1.5" evidence="3 9"/>
<evidence type="ECO:0000256" key="4">
    <source>
        <dbReference type="ARBA" id="ARBA00022629"/>
    </source>
</evidence>
<keyword evidence="4 9" id="KW-0859">Xylose metabolism</keyword>
<keyword evidence="7 9" id="KW-0119">Carbohydrate metabolism</keyword>
<dbReference type="NCBIfam" id="TIGR02630">
    <property type="entry name" value="xylose_isom_A"/>
    <property type="match status" value="1"/>
</dbReference>
<dbReference type="PROSITE" id="PS51415">
    <property type="entry name" value="XYLOSE_ISOMERASE"/>
    <property type="match status" value="1"/>
</dbReference>